<dbReference type="Gene3D" id="3.20.20.80">
    <property type="entry name" value="Glycosidases"/>
    <property type="match status" value="1"/>
</dbReference>
<dbReference type="EMBL" id="HG315671">
    <property type="protein sequence ID" value="CDF79633.1"/>
    <property type="molecule type" value="Genomic_DNA"/>
</dbReference>
<gene>
    <name evidence="1" type="ORF">BN863_19210</name>
</gene>
<dbReference type="STRING" id="1347342.BN863_19210"/>
<organism evidence="1 2">
    <name type="scientific">Formosa agariphila (strain DSM 15362 / KCTC 12365 / LMG 23005 / KMM 3901 / M-2Alg 35-1)</name>
    <dbReference type="NCBI Taxonomy" id="1347342"/>
    <lineage>
        <taxon>Bacteria</taxon>
        <taxon>Pseudomonadati</taxon>
        <taxon>Bacteroidota</taxon>
        <taxon>Flavobacteriia</taxon>
        <taxon>Flavobacteriales</taxon>
        <taxon>Flavobacteriaceae</taxon>
        <taxon>Formosa</taxon>
    </lineage>
</organism>
<proteinExistence type="predicted"/>
<dbReference type="AlphaFoldDB" id="T2KME7"/>
<keyword evidence="2" id="KW-1185">Reference proteome</keyword>
<dbReference type="SUPFAM" id="SSF51445">
    <property type="entry name" value="(Trans)glycosidases"/>
    <property type="match status" value="1"/>
</dbReference>
<evidence type="ECO:0000313" key="2">
    <source>
        <dbReference type="Proteomes" id="UP000016160"/>
    </source>
</evidence>
<dbReference type="eggNOG" id="ENOG5033PU9">
    <property type="taxonomic scope" value="Bacteria"/>
</dbReference>
<dbReference type="RefSeq" id="WP_038529954.1">
    <property type="nucleotide sequence ID" value="NZ_HG315671.1"/>
</dbReference>
<dbReference type="InterPro" id="IPR017853">
    <property type="entry name" value="GH"/>
</dbReference>
<dbReference type="OrthoDB" id="1401523at2"/>
<accession>T2KME7</accession>
<dbReference type="InterPro" id="IPR029455">
    <property type="entry name" value="GHL15"/>
</dbReference>
<protein>
    <submittedName>
        <fullName evidence="1">Uncharacterized protein</fullName>
    </submittedName>
</protein>
<dbReference type="Pfam" id="PF14885">
    <property type="entry name" value="GHL15"/>
    <property type="match status" value="1"/>
</dbReference>
<dbReference type="PATRIC" id="fig|1347342.6.peg.1924"/>
<reference evidence="1 2" key="1">
    <citation type="journal article" date="2013" name="Appl. Environ. Microbiol.">
        <title>The genome of the alga-associated marine flavobacterium Formosa agariphila KMM 3901T reveals a broad potential for degradation of algal polysaccharides.</title>
        <authorList>
            <person name="Mann A.J."/>
            <person name="Hahnke R.L."/>
            <person name="Huang S."/>
            <person name="Werner J."/>
            <person name="Xing P."/>
            <person name="Barbeyron T."/>
            <person name="Huettel B."/>
            <person name="Stueber K."/>
            <person name="Reinhardt R."/>
            <person name="Harder J."/>
            <person name="Gloeckner F.O."/>
            <person name="Amann R.I."/>
            <person name="Teeling H."/>
        </authorList>
    </citation>
    <scope>NUCLEOTIDE SEQUENCE [LARGE SCALE GENOMIC DNA]</scope>
    <source>
        <strain evidence="2">DSM 15362 / KCTC 12365 / LMG 23005 / KMM 3901</strain>
    </source>
</reference>
<dbReference type="HOGENOM" id="CLU_062797_0_0_10"/>
<dbReference type="Proteomes" id="UP000016160">
    <property type="component" value="Chromosome"/>
</dbReference>
<evidence type="ECO:0000313" key="1">
    <source>
        <dbReference type="EMBL" id="CDF79633.1"/>
    </source>
</evidence>
<name>T2KME7_FORAG</name>
<sequence length="374" mass="43843">MKNIFFFLFIFSISAYSQEDYYPKFSWETVPIAFHFGKSDSLMTKEEAKFVTSKSNFIVLEKGHGLPSYKYTETTIEKEAKHLKEINPDMKVIFYWNAFLDYGMYKAHEVYQENPNWWLRKQDGELDFKSKGLQRYDLSNVEVRNWWTNVAKNEIVDGSTDGIFMDAFIQISDPNNINLWGQEKYDSVQQGLNDLIKETREKLGDNKLIVYNGIRSTPKRNVGNVFPDYTDVVMIEHFGHFASDSKESMLTDIQEMEKAGKSGKIVVFKAWPGFAWIDKDFMVKPYSEKIKISEDNITFPLAAFLVGAQEHSYFIYNWGYKMEMGCLEWYPEFDKPLGKPINDMVVNGYELTRIYEHASIWINLETNEAKINWK</sequence>